<gene>
    <name evidence="1" type="ORF">RRG08_021424</name>
</gene>
<keyword evidence="2" id="KW-1185">Reference proteome</keyword>
<name>A0AAE1A5Q5_9GAST</name>
<protein>
    <submittedName>
        <fullName evidence="1">Uncharacterized protein</fullName>
    </submittedName>
</protein>
<sequence>MQSSLKLDNPFVCRQSALSSLTSQPQLCSIAYCGIIPQKLIHAIKLLAMAWEQTKIPGGWLQIFLASLIARGGRLAHLFTDQVPSLLSESSAQAYLVLSSRPLFDLMPEFSSLSEVASQRLVP</sequence>
<reference evidence="1" key="1">
    <citation type="journal article" date="2023" name="G3 (Bethesda)">
        <title>A reference genome for the long-term kleptoplast-retaining sea slug Elysia crispata morphotype clarki.</title>
        <authorList>
            <person name="Eastman K.E."/>
            <person name="Pendleton A.L."/>
            <person name="Shaikh M.A."/>
            <person name="Suttiyut T."/>
            <person name="Ogas R."/>
            <person name="Tomko P."/>
            <person name="Gavelis G."/>
            <person name="Widhalm J.R."/>
            <person name="Wisecaver J.H."/>
        </authorList>
    </citation>
    <scope>NUCLEOTIDE SEQUENCE</scope>
    <source>
        <strain evidence="1">ECLA1</strain>
    </source>
</reference>
<organism evidence="1 2">
    <name type="scientific">Elysia crispata</name>
    <name type="common">lettuce slug</name>
    <dbReference type="NCBI Taxonomy" id="231223"/>
    <lineage>
        <taxon>Eukaryota</taxon>
        <taxon>Metazoa</taxon>
        <taxon>Spiralia</taxon>
        <taxon>Lophotrochozoa</taxon>
        <taxon>Mollusca</taxon>
        <taxon>Gastropoda</taxon>
        <taxon>Heterobranchia</taxon>
        <taxon>Euthyneura</taxon>
        <taxon>Panpulmonata</taxon>
        <taxon>Sacoglossa</taxon>
        <taxon>Placobranchoidea</taxon>
        <taxon>Plakobranchidae</taxon>
        <taxon>Elysia</taxon>
    </lineage>
</organism>
<evidence type="ECO:0000313" key="1">
    <source>
        <dbReference type="EMBL" id="KAK3781778.1"/>
    </source>
</evidence>
<evidence type="ECO:0000313" key="2">
    <source>
        <dbReference type="Proteomes" id="UP001283361"/>
    </source>
</evidence>
<dbReference type="EMBL" id="JAWDGP010002600">
    <property type="protein sequence ID" value="KAK3781778.1"/>
    <property type="molecule type" value="Genomic_DNA"/>
</dbReference>
<accession>A0AAE1A5Q5</accession>
<dbReference type="Proteomes" id="UP001283361">
    <property type="component" value="Unassembled WGS sequence"/>
</dbReference>
<comment type="caution">
    <text evidence="1">The sequence shown here is derived from an EMBL/GenBank/DDBJ whole genome shotgun (WGS) entry which is preliminary data.</text>
</comment>
<dbReference type="AlphaFoldDB" id="A0AAE1A5Q5"/>
<proteinExistence type="predicted"/>